<gene>
    <name evidence="1" type="ORF">METZ01_LOCUS454634</name>
</gene>
<dbReference type="InterPro" id="IPR008969">
    <property type="entry name" value="CarboxyPept-like_regulatory"/>
</dbReference>
<organism evidence="1">
    <name type="scientific">marine metagenome</name>
    <dbReference type="NCBI Taxonomy" id="408172"/>
    <lineage>
        <taxon>unclassified sequences</taxon>
        <taxon>metagenomes</taxon>
        <taxon>ecological metagenomes</taxon>
    </lineage>
</organism>
<reference evidence="1" key="1">
    <citation type="submission" date="2018-05" db="EMBL/GenBank/DDBJ databases">
        <authorList>
            <person name="Lanie J.A."/>
            <person name="Ng W.-L."/>
            <person name="Kazmierczak K.M."/>
            <person name="Andrzejewski T.M."/>
            <person name="Davidsen T.M."/>
            <person name="Wayne K.J."/>
            <person name="Tettelin H."/>
            <person name="Glass J.I."/>
            <person name="Rusch D."/>
            <person name="Podicherti R."/>
            <person name="Tsui H.-C.T."/>
            <person name="Winkler M.E."/>
        </authorList>
    </citation>
    <scope>NUCLEOTIDE SEQUENCE</scope>
</reference>
<dbReference type="Gene3D" id="2.60.40.1120">
    <property type="entry name" value="Carboxypeptidase-like, regulatory domain"/>
    <property type="match status" value="1"/>
</dbReference>
<accession>A0A383A2J8</accession>
<proteinExistence type="predicted"/>
<protein>
    <recommendedName>
        <fullName evidence="2">Carboxypeptidase regulatory-like domain-containing protein</fullName>
    </recommendedName>
</protein>
<evidence type="ECO:0000313" key="1">
    <source>
        <dbReference type="EMBL" id="SVE01780.1"/>
    </source>
</evidence>
<dbReference type="EMBL" id="UINC01188522">
    <property type="protein sequence ID" value="SVE01780.1"/>
    <property type="molecule type" value="Genomic_DNA"/>
</dbReference>
<dbReference type="Pfam" id="PF13620">
    <property type="entry name" value="CarboxypepD_reg"/>
    <property type="match status" value="1"/>
</dbReference>
<sequence length="171" mass="18971">MTNRTRIAAAAVLVFASAGSIYGETITGRVVNQSGKSMHGVMVSAFDKGHRKIVSVFTQADGSYVIDGLRAVKHNLRARLMGQQDEWQDNVKAGSSDIRFRMKPATGDDLQDQRPASSGFSMLKFDNLRDKLNFKMMCSYCHQVGTVGFRSPEKPVDWETMLRRMDGFGGL</sequence>
<dbReference type="SUPFAM" id="SSF49464">
    <property type="entry name" value="Carboxypeptidase regulatory domain-like"/>
    <property type="match status" value="1"/>
</dbReference>
<evidence type="ECO:0008006" key="2">
    <source>
        <dbReference type="Google" id="ProtNLM"/>
    </source>
</evidence>
<feature type="non-terminal residue" evidence="1">
    <location>
        <position position="171"/>
    </location>
</feature>
<name>A0A383A2J8_9ZZZZ</name>
<dbReference type="AlphaFoldDB" id="A0A383A2J8"/>